<reference evidence="1" key="1">
    <citation type="journal article" date="2013" name="Nat. Commun.">
        <title>Whole-genome sequencing of Oryza brachyantha reveals mechanisms underlying Oryza genome evolution.</title>
        <authorList>
            <person name="Chen J."/>
            <person name="Huang Q."/>
            <person name="Gao D."/>
            <person name="Wang J."/>
            <person name="Lang Y."/>
            <person name="Liu T."/>
            <person name="Li B."/>
            <person name="Bai Z."/>
            <person name="Luis Goicoechea J."/>
            <person name="Liang C."/>
            <person name="Chen C."/>
            <person name="Zhang W."/>
            <person name="Sun S."/>
            <person name="Liao Y."/>
            <person name="Zhang X."/>
            <person name="Yang L."/>
            <person name="Song C."/>
            <person name="Wang M."/>
            <person name="Shi J."/>
            <person name="Liu G."/>
            <person name="Liu J."/>
            <person name="Zhou H."/>
            <person name="Zhou W."/>
            <person name="Yu Q."/>
            <person name="An N."/>
            <person name="Chen Y."/>
            <person name="Cai Q."/>
            <person name="Wang B."/>
            <person name="Liu B."/>
            <person name="Min J."/>
            <person name="Huang Y."/>
            <person name="Wu H."/>
            <person name="Li Z."/>
            <person name="Zhang Y."/>
            <person name="Yin Y."/>
            <person name="Song W."/>
            <person name="Jiang J."/>
            <person name="Jackson S.A."/>
            <person name="Wing R.A."/>
            <person name="Wang J."/>
            <person name="Chen M."/>
        </authorList>
    </citation>
    <scope>NUCLEOTIDE SEQUENCE [LARGE SCALE GENOMIC DNA]</scope>
    <source>
        <strain evidence="1">cv. IRGC 101232</strain>
    </source>
</reference>
<dbReference type="Gramene" id="OB09G24430.1">
    <property type="protein sequence ID" value="OB09G24430.1"/>
    <property type="gene ID" value="OB09G24430"/>
</dbReference>
<reference evidence="1" key="2">
    <citation type="submission" date="2013-04" db="UniProtKB">
        <authorList>
            <consortium name="EnsemblPlants"/>
        </authorList>
    </citation>
    <scope>IDENTIFICATION</scope>
</reference>
<accession>J3MZL4</accession>
<sequence length="89" mass="9996">MGYSIHTVRKHVAYHIEMDIPVGIPSQQVLGEQPCSFRPGQIAFPTFLQDILLNSWRWCITKGSKGATQICKQLNCLLGSECHQSTTSY</sequence>
<dbReference type="HOGENOM" id="CLU_2458398_0_0_1"/>
<dbReference type="Proteomes" id="UP000006038">
    <property type="component" value="Chromosome 9"/>
</dbReference>
<protein>
    <submittedName>
        <fullName evidence="1">Uncharacterized protein</fullName>
    </submittedName>
</protein>
<evidence type="ECO:0000313" key="2">
    <source>
        <dbReference type="Proteomes" id="UP000006038"/>
    </source>
</evidence>
<dbReference type="AlphaFoldDB" id="J3MZL4"/>
<organism evidence="1">
    <name type="scientific">Oryza brachyantha</name>
    <name type="common">malo sina</name>
    <dbReference type="NCBI Taxonomy" id="4533"/>
    <lineage>
        <taxon>Eukaryota</taxon>
        <taxon>Viridiplantae</taxon>
        <taxon>Streptophyta</taxon>
        <taxon>Embryophyta</taxon>
        <taxon>Tracheophyta</taxon>
        <taxon>Spermatophyta</taxon>
        <taxon>Magnoliopsida</taxon>
        <taxon>Liliopsida</taxon>
        <taxon>Poales</taxon>
        <taxon>Poaceae</taxon>
        <taxon>BOP clade</taxon>
        <taxon>Oryzoideae</taxon>
        <taxon>Oryzeae</taxon>
        <taxon>Oryzinae</taxon>
        <taxon>Oryza</taxon>
    </lineage>
</organism>
<evidence type="ECO:0000313" key="1">
    <source>
        <dbReference type="EnsemblPlants" id="OB09G24430.1"/>
    </source>
</evidence>
<name>J3MZL4_ORYBR</name>
<keyword evidence="2" id="KW-1185">Reference proteome</keyword>
<proteinExistence type="predicted"/>
<dbReference type="EnsemblPlants" id="OB09G24430.1">
    <property type="protein sequence ID" value="OB09G24430.1"/>
    <property type="gene ID" value="OB09G24430"/>
</dbReference>